<evidence type="ECO:0000313" key="8">
    <source>
        <dbReference type="EMBL" id="KAF4973432.1"/>
    </source>
</evidence>
<feature type="transmembrane region" description="Helical" evidence="6">
    <location>
        <begin position="192"/>
        <end position="215"/>
    </location>
</feature>
<name>A0A8H4UBN5_9HYPO</name>
<gene>
    <name evidence="8" type="ORF">FSARC_257</name>
</gene>
<keyword evidence="3 6" id="KW-1133">Transmembrane helix</keyword>
<evidence type="ECO:0000256" key="6">
    <source>
        <dbReference type="SAM" id="Phobius"/>
    </source>
</evidence>
<keyword evidence="9" id="KW-1185">Reference proteome</keyword>
<organism evidence="8 9">
    <name type="scientific">Fusarium sarcochroum</name>
    <dbReference type="NCBI Taxonomy" id="1208366"/>
    <lineage>
        <taxon>Eukaryota</taxon>
        <taxon>Fungi</taxon>
        <taxon>Dikarya</taxon>
        <taxon>Ascomycota</taxon>
        <taxon>Pezizomycotina</taxon>
        <taxon>Sordariomycetes</taxon>
        <taxon>Hypocreomycetidae</taxon>
        <taxon>Hypocreales</taxon>
        <taxon>Nectriaceae</taxon>
        <taxon>Fusarium</taxon>
        <taxon>Fusarium lateritium species complex</taxon>
    </lineage>
</organism>
<dbReference type="PANTHER" id="PTHR23502:SF156">
    <property type="entry name" value="TRANSPORTER, PUTATIVE (AFU_ORTHOLOGUE AFUA_5G00420)-RELATED"/>
    <property type="match status" value="1"/>
</dbReference>
<feature type="transmembrane region" description="Helical" evidence="6">
    <location>
        <begin position="349"/>
        <end position="368"/>
    </location>
</feature>
<feature type="transmembrane region" description="Helical" evidence="6">
    <location>
        <begin position="134"/>
        <end position="155"/>
    </location>
</feature>
<dbReference type="InterPro" id="IPR011701">
    <property type="entry name" value="MFS"/>
</dbReference>
<keyword evidence="2 6" id="KW-0812">Transmembrane</keyword>
<dbReference type="CDD" id="cd17323">
    <property type="entry name" value="MFS_Tpo1_MDR_like"/>
    <property type="match status" value="1"/>
</dbReference>
<feature type="transmembrane region" description="Helical" evidence="6">
    <location>
        <begin position="104"/>
        <end position="122"/>
    </location>
</feature>
<comment type="caution">
    <text evidence="8">The sequence shown here is derived from an EMBL/GenBank/DDBJ whole genome shotgun (WGS) entry which is preliminary data.</text>
</comment>
<evidence type="ECO:0000259" key="7">
    <source>
        <dbReference type="PROSITE" id="PS50850"/>
    </source>
</evidence>
<proteinExistence type="predicted"/>
<comment type="subcellular location">
    <subcellularLocation>
        <location evidence="1">Membrane</location>
        <topology evidence="1">Multi-pass membrane protein</topology>
    </subcellularLocation>
</comment>
<dbReference type="AlphaFoldDB" id="A0A8H4UBN5"/>
<feature type="transmembrane region" description="Helical" evidence="6">
    <location>
        <begin position="414"/>
        <end position="435"/>
    </location>
</feature>
<evidence type="ECO:0000256" key="2">
    <source>
        <dbReference type="ARBA" id="ARBA00022692"/>
    </source>
</evidence>
<dbReference type="GO" id="GO:0022857">
    <property type="term" value="F:transmembrane transporter activity"/>
    <property type="evidence" value="ECO:0007669"/>
    <property type="project" value="InterPro"/>
</dbReference>
<evidence type="ECO:0000256" key="5">
    <source>
        <dbReference type="ARBA" id="ARBA00023180"/>
    </source>
</evidence>
<dbReference type="SUPFAM" id="SSF103473">
    <property type="entry name" value="MFS general substrate transporter"/>
    <property type="match status" value="1"/>
</dbReference>
<dbReference type="Proteomes" id="UP000622797">
    <property type="component" value="Unassembled WGS sequence"/>
</dbReference>
<feature type="transmembrane region" description="Helical" evidence="6">
    <location>
        <begin position="162"/>
        <end position="186"/>
    </location>
</feature>
<protein>
    <recommendedName>
        <fullName evidence="7">Major facilitator superfamily (MFS) profile domain-containing protein</fullName>
    </recommendedName>
</protein>
<evidence type="ECO:0000256" key="4">
    <source>
        <dbReference type="ARBA" id="ARBA00023136"/>
    </source>
</evidence>
<evidence type="ECO:0000256" key="3">
    <source>
        <dbReference type="ARBA" id="ARBA00022989"/>
    </source>
</evidence>
<dbReference type="InterPro" id="IPR036259">
    <property type="entry name" value="MFS_trans_sf"/>
</dbReference>
<dbReference type="OrthoDB" id="2544694at2759"/>
<feature type="transmembrane region" description="Helical" evidence="6">
    <location>
        <begin position="269"/>
        <end position="289"/>
    </location>
</feature>
<dbReference type="EMBL" id="JABEXW010000020">
    <property type="protein sequence ID" value="KAF4973432.1"/>
    <property type="molecule type" value="Genomic_DNA"/>
</dbReference>
<dbReference type="InterPro" id="IPR020846">
    <property type="entry name" value="MFS_dom"/>
</dbReference>
<keyword evidence="5" id="KW-0325">Glycoprotein</keyword>
<feature type="transmembrane region" description="Helical" evidence="6">
    <location>
        <begin position="309"/>
        <end position="328"/>
    </location>
</feature>
<reference evidence="8" key="2">
    <citation type="submission" date="2020-05" db="EMBL/GenBank/DDBJ databases">
        <authorList>
            <person name="Kim H.-S."/>
            <person name="Proctor R.H."/>
            <person name="Brown D.W."/>
        </authorList>
    </citation>
    <scope>NUCLEOTIDE SEQUENCE</scope>
    <source>
        <strain evidence="8">NRRL 20472</strain>
    </source>
</reference>
<dbReference type="PANTHER" id="PTHR23502">
    <property type="entry name" value="MAJOR FACILITATOR SUPERFAMILY"/>
    <property type="match status" value="1"/>
</dbReference>
<dbReference type="PROSITE" id="PS50850">
    <property type="entry name" value="MFS"/>
    <property type="match status" value="1"/>
</dbReference>
<feature type="transmembrane region" description="Helical" evidence="6">
    <location>
        <begin position="37"/>
        <end position="62"/>
    </location>
</feature>
<feature type="transmembrane region" description="Helical" evidence="6">
    <location>
        <begin position="74"/>
        <end position="92"/>
    </location>
</feature>
<feature type="transmembrane region" description="Helical" evidence="6">
    <location>
        <begin position="441"/>
        <end position="464"/>
    </location>
</feature>
<feature type="transmembrane region" description="Helical" evidence="6">
    <location>
        <begin position="380"/>
        <end position="402"/>
    </location>
</feature>
<evidence type="ECO:0000313" key="9">
    <source>
        <dbReference type="Proteomes" id="UP000622797"/>
    </source>
</evidence>
<dbReference type="Pfam" id="PF07690">
    <property type="entry name" value="MFS_1"/>
    <property type="match status" value="1"/>
</dbReference>
<dbReference type="FunFam" id="1.20.1250.20:FF:000011">
    <property type="entry name" value="MFS multidrug transporter, putative"/>
    <property type="match status" value="1"/>
</dbReference>
<dbReference type="Gene3D" id="1.20.1250.20">
    <property type="entry name" value="MFS general substrate transporter like domains"/>
    <property type="match status" value="1"/>
</dbReference>
<reference evidence="8" key="1">
    <citation type="journal article" date="2020" name="BMC Genomics">
        <title>Correction to: Identification and distribution of gene clusters required for synthesis of sphingolipid metabolism inhibitors in diverse species of the filamentous fungus Fusarium.</title>
        <authorList>
            <person name="Kim H.S."/>
            <person name="Lohmar J.M."/>
            <person name="Busman M."/>
            <person name="Brown D.W."/>
            <person name="Naumann T.A."/>
            <person name="Divon H.H."/>
            <person name="Lysoe E."/>
            <person name="Uhlig S."/>
            <person name="Proctor R.H."/>
        </authorList>
    </citation>
    <scope>NUCLEOTIDE SEQUENCE</scope>
    <source>
        <strain evidence="8">NRRL 20472</strain>
    </source>
</reference>
<accession>A0A8H4UBN5</accession>
<feature type="domain" description="Major facilitator superfamily (MFS) profile" evidence="7">
    <location>
        <begin position="39"/>
        <end position="469"/>
    </location>
</feature>
<sequence>MQATSSKNEGEQPRLIVEFDSPQDPSHPHNWSLQKRIWATFMIAWFNLVVSIASSIFGSAQAAVAVEFGLSTEVTILGTSFFLVGYILGPLLFGPLSEKFGRKIPLIVGLVLCGLFSLMPAFGHNIYTVLIGRLFAGFFGVAPIAIVGGCITDCWTATSRGVAMASCISLVFSGPTFGPIIGGFIIDGHLDWRWTMWVVVISCLATALLACLVFPETYPPTILQKKARVMRLQTGDPTIKSALDYEGLSLQHIAQVYLIRPWRLFFTELILVLLTIYQAFIYGMMFLFYQSYPIAFGEVRHWKKSLSSLVLIGIVIGVFVGTGVVILYNQVVYRKKYKRDGGCEPEDRLPPMILGACLVPVGLFWYAWTSAADVPWASQACASLLIGWGMYTIIIQGFLYILDCYSSMANSAMAANGTVRSIFGAAFPLFAPIMYHRLGVAWATSVLGFVSVVMVPVPIVFWYYGSRIRGISKKSPARAIA</sequence>
<evidence type="ECO:0000256" key="1">
    <source>
        <dbReference type="ARBA" id="ARBA00004141"/>
    </source>
</evidence>
<dbReference type="GO" id="GO:0005886">
    <property type="term" value="C:plasma membrane"/>
    <property type="evidence" value="ECO:0007669"/>
    <property type="project" value="TreeGrafter"/>
</dbReference>
<keyword evidence="4 6" id="KW-0472">Membrane</keyword>